<evidence type="ECO:0000313" key="5">
    <source>
        <dbReference type="EMBL" id="MCC8405598.1"/>
    </source>
</evidence>
<comment type="caution">
    <text evidence="5">The sequence shown here is derived from an EMBL/GenBank/DDBJ whole genome shotgun (WGS) entry which is preliminary data.</text>
</comment>
<dbReference type="EMBL" id="JAJITC010000022">
    <property type="protein sequence ID" value="MCC8405598.1"/>
    <property type="molecule type" value="Genomic_DNA"/>
</dbReference>
<dbReference type="PROSITE" id="PS51387">
    <property type="entry name" value="FAD_PCMH"/>
    <property type="match status" value="1"/>
</dbReference>
<dbReference type="InterPro" id="IPR002346">
    <property type="entry name" value="Mopterin_DH_FAD-bd"/>
</dbReference>
<dbReference type="InterPro" id="IPR051312">
    <property type="entry name" value="Diverse_Substr_Oxidored"/>
</dbReference>
<protein>
    <submittedName>
        <fullName evidence="5">FAD binding domain-containing protein</fullName>
    </submittedName>
</protein>
<dbReference type="Gene3D" id="3.30.390.50">
    <property type="entry name" value="CO dehydrogenase flavoprotein, C-terminal domain"/>
    <property type="match status" value="1"/>
</dbReference>
<gene>
    <name evidence="5" type="ORF">LJ655_27700</name>
</gene>
<evidence type="ECO:0000256" key="1">
    <source>
        <dbReference type="ARBA" id="ARBA00022630"/>
    </source>
</evidence>
<evidence type="ECO:0000256" key="3">
    <source>
        <dbReference type="ARBA" id="ARBA00023002"/>
    </source>
</evidence>
<name>A0ABS8KLE6_9BURK</name>
<keyword evidence="3" id="KW-0560">Oxidoreductase</keyword>
<keyword evidence="2" id="KW-0274">FAD</keyword>
<accession>A0ABS8KLE6</accession>
<keyword evidence="1" id="KW-0285">Flavoprotein</keyword>
<sequence>MNYFRARTVDEVLGRLAERPPPRVICGATDLFADPALLPAKYEWVDISRVDALRAIERRDGMARIGSATTWEAIAATEWLPTALREAAASVGSRQIRVQGSIGGNLCHASPVADGVPPLLALDAHVELASTRGVRRLPLTEFLLGRRRTSLHADELLVAVWFALPRAQDRTAFIKCTNRDGAAIAVVSAAVRLRMSGEDTMDAVAISVGGVSETALRMRELEAAMQGQRRAGLARAIEEASLVELTPIDDCRAPAAHRIHLARLAIGRAFSHCIKETDRGVSTA</sequence>
<dbReference type="InterPro" id="IPR036683">
    <property type="entry name" value="CO_DH_flav_C_dom_sf"/>
</dbReference>
<dbReference type="Gene3D" id="3.30.465.10">
    <property type="match status" value="1"/>
</dbReference>
<reference evidence="5 6" key="1">
    <citation type="submission" date="2021-11" db="EMBL/GenBank/DDBJ databases">
        <authorList>
            <person name="Oh E.-T."/>
            <person name="Kim S.-B."/>
        </authorList>
    </citation>
    <scope>NUCLEOTIDE SEQUENCE [LARGE SCALE GENOMIC DNA]</scope>
    <source>
        <strain evidence="5 6">MMS20-SJTN17</strain>
    </source>
</reference>
<dbReference type="InterPro" id="IPR016166">
    <property type="entry name" value="FAD-bd_PCMH"/>
</dbReference>
<dbReference type="PANTHER" id="PTHR42659">
    <property type="entry name" value="XANTHINE DEHYDROGENASE SUBUNIT C-RELATED"/>
    <property type="match status" value="1"/>
</dbReference>
<feature type="domain" description="FAD-binding PCMH-type" evidence="4">
    <location>
        <begin position="1"/>
        <end position="167"/>
    </location>
</feature>
<dbReference type="InterPro" id="IPR005107">
    <property type="entry name" value="CO_DH_flav_C"/>
</dbReference>
<dbReference type="RefSeq" id="WP_230564367.1">
    <property type="nucleotide sequence ID" value="NZ_JAJITC010000022.1"/>
</dbReference>
<evidence type="ECO:0000256" key="2">
    <source>
        <dbReference type="ARBA" id="ARBA00022827"/>
    </source>
</evidence>
<dbReference type="PANTHER" id="PTHR42659:SF2">
    <property type="entry name" value="XANTHINE DEHYDROGENASE SUBUNIT C-RELATED"/>
    <property type="match status" value="1"/>
</dbReference>
<evidence type="ECO:0000259" key="4">
    <source>
        <dbReference type="PROSITE" id="PS51387"/>
    </source>
</evidence>
<dbReference type="Proteomes" id="UP001430614">
    <property type="component" value="Unassembled WGS sequence"/>
</dbReference>
<organism evidence="5 6">
    <name type="scientific">Paraburkholderia translucens</name>
    <dbReference type="NCBI Taxonomy" id="2886945"/>
    <lineage>
        <taxon>Bacteria</taxon>
        <taxon>Pseudomonadati</taxon>
        <taxon>Pseudomonadota</taxon>
        <taxon>Betaproteobacteria</taxon>
        <taxon>Burkholderiales</taxon>
        <taxon>Burkholderiaceae</taxon>
        <taxon>Paraburkholderia</taxon>
    </lineage>
</organism>
<dbReference type="InterPro" id="IPR016169">
    <property type="entry name" value="FAD-bd_PCMH_sub2"/>
</dbReference>
<keyword evidence="6" id="KW-1185">Reference proteome</keyword>
<dbReference type="SUPFAM" id="SSF56176">
    <property type="entry name" value="FAD-binding/transporter-associated domain-like"/>
    <property type="match status" value="1"/>
</dbReference>
<dbReference type="SUPFAM" id="SSF55447">
    <property type="entry name" value="CO dehydrogenase flavoprotein C-terminal domain-like"/>
    <property type="match status" value="1"/>
</dbReference>
<dbReference type="Pfam" id="PF03450">
    <property type="entry name" value="CO_deh_flav_C"/>
    <property type="match status" value="1"/>
</dbReference>
<proteinExistence type="predicted"/>
<dbReference type="InterPro" id="IPR036318">
    <property type="entry name" value="FAD-bd_PCMH-like_sf"/>
</dbReference>
<dbReference type="SMART" id="SM01092">
    <property type="entry name" value="CO_deh_flav_C"/>
    <property type="match status" value="1"/>
</dbReference>
<dbReference type="Pfam" id="PF00941">
    <property type="entry name" value="FAD_binding_5"/>
    <property type="match status" value="1"/>
</dbReference>
<evidence type="ECO:0000313" key="6">
    <source>
        <dbReference type="Proteomes" id="UP001430614"/>
    </source>
</evidence>